<dbReference type="Pfam" id="PF13837">
    <property type="entry name" value="Myb_DNA-bind_4"/>
    <property type="match status" value="1"/>
</dbReference>
<accession>A0A1Y1L737</accession>
<organism evidence="4">
    <name type="scientific">Photinus pyralis</name>
    <name type="common">Common eastern firefly</name>
    <name type="synonym">Lampyris pyralis</name>
    <dbReference type="NCBI Taxonomy" id="7054"/>
    <lineage>
        <taxon>Eukaryota</taxon>
        <taxon>Metazoa</taxon>
        <taxon>Ecdysozoa</taxon>
        <taxon>Arthropoda</taxon>
        <taxon>Hexapoda</taxon>
        <taxon>Insecta</taxon>
        <taxon>Pterygota</taxon>
        <taxon>Neoptera</taxon>
        <taxon>Endopterygota</taxon>
        <taxon>Coleoptera</taxon>
        <taxon>Polyphaga</taxon>
        <taxon>Elateriformia</taxon>
        <taxon>Elateroidea</taxon>
        <taxon>Lampyridae</taxon>
        <taxon>Lampyrinae</taxon>
        <taxon>Photinus</taxon>
    </lineage>
</organism>
<dbReference type="AlphaFoldDB" id="A0A1Y1L737"/>
<sequence length="285" mass="33020">MEQPGYICSVCNTNVGLTTSAAKHHDCMEGHENIWIVDNYIYPYDPTSQSEEFHTELSDNSSESNLNVDNEGHSSATPQLWPLQAKKLLIELYPKYLKRFSDRVIISKEQMFVKLTAELNEYGCKYTAMQVKYRWRCFEKAYKNFTKHTKSTGRGYKKLEFYDELHDIFQKEPRFYPEVLTSSVATKTLQKENALPQNENVLPTSEAPLANTITTITQNPPQGFNVQKKGYKPTSIVLEGIHAEMKRKNDLTEQKLAIEKKKNELLERKLELMSKYLAEKEKSEI</sequence>
<feature type="domain" description="Myb/SANT-like DNA-binding" evidence="3">
    <location>
        <begin position="81"/>
        <end position="168"/>
    </location>
</feature>
<evidence type="ECO:0000256" key="1">
    <source>
        <dbReference type="SAM" id="Coils"/>
    </source>
</evidence>
<feature type="coiled-coil region" evidence="1">
    <location>
        <begin position="242"/>
        <end position="269"/>
    </location>
</feature>
<dbReference type="Gene3D" id="1.10.10.60">
    <property type="entry name" value="Homeodomain-like"/>
    <property type="match status" value="1"/>
</dbReference>
<name>A0A1Y1L737_PHOPY</name>
<evidence type="ECO:0000313" key="4">
    <source>
        <dbReference type="EMBL" id="JAV69489.1"/>
    </source>
</evidence>
<feature type="compositionally biased region" description="Low complexity" evidence="2">
    <location>
        <begin position="58"/>
        <end position="69"/>
    </location>
</feature>
<reference evidence="4" key="1">
    <citation type="journal article" date="2016" name="Sci. Rep.">
        <title>Molecular characterization of firefly nuptial gifts: a multi-omics approach sheds light on postcopulatory sexual selection.</title>
        <authorList>
            <person name="Al-Wathiqui N."/>
            <person name="Fallon T.R."/>
            <person name="South A."/>
            <person name="Weng J.K."/>
            <person name="Lewis S.M."/>
        </authorList>
    </citation>
    <scope>NUCLEOTIDE SEQUENCE</scope>
</reference>
<evidence type="ECO:0000259" key="3">
    <source>
        <dbReference type="Pfam" id="PF13837"/>
    </source>
</evidence>
<dbReference type="EMBL" id="GEZM01062766">
    <property type="protein sequence ID" value="JAV69489.1"/>
    <property type="molecule type" value="Transcribed_RNA"/>
</dbReference>
<feature type="region of interest" description="Disordered" evidence="2">
    <location>
        <begin position="52"/>
        <end position="75"/>
    </location>
</feature>
<protein>
    <recommendedName>
        <fullName evidence="3">Myb/SANT-like DNA-binding domain-containing protein</fullName>
    </recommendedName>
</protein>
<evidence type="ECO:0000256" key="2">
    <source>
        <dbReference type="SAM" id="MobiDB-lite"/>
    </source>
</evidence>
<dbReference type="InterPro" id="IPR044822">
    <property type="entry name" value="Myb_DNA-bind_4"/>
</dbReference>
<keyword evidence="1" id="KW-0175">Coiled coil</keyword>
<proteinExistence type="predicted"/>